<dbReference type="FunFam" id="1.25.10.10:FF:000172">
    <property type="entry name" value="Armadillo repeat-containing protein 6"/>
    <property type="match status" value="1"/>
</dbReference>
<dbReference type="GeneTree" id="ENSGT00390000002913"/>
<dbReference type="RefSeq" id="XP_031415117.1">
    <property type="nucleotide sequence ID" value="XM_031559257.2"/>
</dbReference>
<organism evidence="2 5">
    <name type="scientific">Clupea harengus</name>
    <name type="common">Atlantic herring</name>
    <dbReference type="NCBI Taxonomy" id="7950"/>
    <lineage>
        <taxon>Eukaryota</taxon>
        <taxon>Metazoa</taxon>
        <taxon>Chordata</taxon>
        <taxon>Craniata</taxon>
        <taxon>Vertebrata</taxon>
        <taxon>Euteleostomi</taxon>
        <taxon>Actinopterygii</taxon>
        <taxon>Neopterygii</taxon>
        <taxon>Teleostei</taxon>
        <taxon>Clupei</taxon>
        <taxon>Clupeiformes</taxon>
        <taxon>Clupeoidei</taxon>
        <taxon>Clupeidae</taxon>
        <taxon>Clupea</taxon>
    </lineage>
</organism>
<dbReference type="InterPro" id="IPR011989">
    <property type="entry name" value="ARM-like"/>
</dbReference>
<dbReference type="GO" id="GO:0002244">
    <property type="term" value="P:hematopoietic progenitor cell differentiation"/>
    <property type="evidence" value="ECO:0007669"/>
    <property type="project" value="TreeGrafter"/>
</dbReference>
<accession>A0A6P8EGI6</accession>
<dbReference type="OrthoDB" id="449062at2759"/>
<dbReference type="RefSeq" id="XP_031415116.1">
    <property type="nucleotide sequence ID" value="XM_031559256.2"/>
</dbReference>
<evidence type="ECO:0000256" key="1">
    <source>
        <dbReference type="ARBA" id="ARBA00022737"/>
    </source>
</evidence>
<name>A0A6P8EGI6_CLUHA</name>
<proteinExistence type="predicted"/>
<keyword evidence="1" id="KW-0677">Repeat</keyword>
<dbReference type="InterPro" id="IPR016024">
    <property type="entry name" value="ARM-type_fold"/>
</dbReference>
<dbReference type="Proteomes" id="UP000515152">
    <property type="component" value="Chromosome 22"/>
</dbReference>
<dbReference type="AlphaFoldDB" id="A0A6P8EGI6"/>
<dbReference type="CTD" id="93436"/>
<evidence type="ECO:0000313" key="3">
    <source>
        <dbReference type="RefSeq" id="XP_031415116.1"/>
    </source>
</evidence>
<protein>
    <submittedName>
        <fullName evidence="3 4">Armadillo repeat-containing protein 6</fullName>
    </submittedName>
</protein>
<dbReference type="Gene3D" id="1.25.10.10">
    <property type="entry name" value="Leucine-rich Repeat Variant"/>
    <property type="match status" value="2"/>
</dbReference>
<dbReference type="GeneID" id="105893823"/>
<evidence type="ECO:0000313" key="5">
    <source>
        <dbReference type="RefSeq" id="XP_031415118.1"/>
    </source>
</evidence>
<dbReference type="PANTHER" id="PTHR22895">
    <property type="entry name" value="ARMADILLO REPEAT-CONTAINING PROTEIN 6"/>
    <property type="match status" value="1"/>
</dbReference>
<sequence>MDKRWITQETFDAVVRENIEDFEMDDEAALTEAIEQFQSQGVDLNNIVKAVPKASDDKTDEKMHEVLQVLEKLRIAALTPSQQADITDDLKRFAEQCSLGFAQRHLAAQKDAYPTILSCCQKSLDNEVAALSSALSALSSLNDGQPDLLDEEGRNLLTKVLRVHGEDPTVTCLGVRTVRHFCLKHEQNRQDLVKAGMLALLSEAIKHHTGHPEVVREACAALRVMTFDDDIRVPFGHAHEHAKMIVLEHSGLKVLLGAAKAHPQNVSVLSEVCATLSKLAVRNEFCQDIVDLGGLTFMISMLAECLDRQALVRQVLSAIKAIAGNDDVKDGVVDAGGIELMVMAMNRHMSNAKVCEQGCAAMCVLALRKPHNCKVIMENGGALVALQAMKAHPAELMVQKQSCMLLRNLVSRTDDYNQPILDMGAEALILQALASHKDLQDEGKAALRDLGCKVELRERWTGQKGEISY</sequence>
<dbReference type="SMART" id="SM00185">
    <property type="entry name" value="ARM"/>
    <property type="match status" value="5"/>
</dbReference>
<evidence type="ECO:0000313" key="4">
    <source>
        <dbReference type="RefSeq" id="XP_031415117.1"/>
    </source>
</evidence>
<dbReference type="FunFam" id="1.25.10.10:FF:000669">
    <property type="entry name" value="Armadillo repeat-containing protein 6"/>
    <property type="match status" value="1"/>
</dbReference>
<dbReference type="RefSeq" id="XP_031415118.1">
    <property type="nucleotide sequence ID" value="XM_031559258.2"/>
</dbReference>
<dbReference type="PANTHER" id="PTHR22895:SF0">
    <property type="entry name" value="ARMADILLO REPEAT-CONTAINING PROTEIN 6"/>
    <property type="match status" value="1"/>
</dbReference>
<gene>
    <name evidence="3 4 5" type="primary">armc6</name>
</gene>
<dbReference type="SUPFAM" id="SSF48371">
    <property type="entry name" value="ARM repeat"/>
    <property type="match status" value="1"/>
</dbReference>
<evidence type="ECO:0000313" key="2">
    <source>
        <dbReference type="Proteomes" id="UP000515152"/>
    </source>
</evidence>
<keyword evidence="2" id="KW-1185">Reference proteome</keyword>
<dbReference type="InterPro" id="IPR000225">
    <property type="entry name" value="Armadillo"/>
</dbReference>
<reference evidence="3 4" key="1">
    <citation type="submission" date="2025-04" db="UniProtKB">
        <authorList>
            <consortium name="RefSeq"/>
        </authorList>
    </citation>
    <scope>IDENTIFICATION</scope>
</reference>
<dbReference type="KEGG" id="char:105893823"/>